<protein>
    <submittedName>
        <fullName evidence="2">L-lactate dehydrogenase complex protein LldE</fullName>
    </submittedName>
</protein>
<dbReference type="EMBL" id="CAADFQ010000117">
    <property type="protein sequence ID" value="VFK35421.1"/>
    <property type="molecule type" value="Genomic_DNA"/>
</dbReference>
<feature type="domain" description="Cysteine-rich" evidence="1">
    <location>
        <begin position="173"/>
        <end position="256"/>
    </location>
</feature>
<dbReference type="Pfam" id="PF02754">
    <property type="entry name" value="CCG"/>
    <property type="match status" value="2"/>
</dbReference>
<organism evidence="2">
    <name type="scientific">Candidatus Kentrum sp. MB</name>
    <dbReference type="NCBI Taxonomy" id="2138164"/>
    <lineage>
        <taxon>Bacteria</taxon>
        <taxon>Pseudomonadati</taxon>
        <taxon>Pseudomonadota</taxon>
        <taxon>Gammaproteobacteria</taxon>
        <taxon>Candidatus Kentrum</taxon>
    </lineage>
</organism>
<dbReference type="PANTHER" id="PTHR30296:SF0">
    <property type="entry name" value="LACTATE UTILIZATION PROTEIN A"/>
    <property type="match status" value="1"/>
</dbReference>
<accession>A0A450Y1K5</accession>
<gene>
    <name evidence="2" type="ORF">BECKMB1821I_GA0114274_11177</name>
</gene>
<dbReference type="PANTHER" id="PTHR30296">
    <property type="entry name" value="UNCHARACTERIZED PROTEIN YKGE"/>
    <property type="match status" value="1"/>
</dbReference>
<evidence type="ECO:0000259" key="1">
    <source>
        <dbReference type="Pfam" id="PF02754"/>
    </source>
</evidence>
<dbReference type="GO" id="GO:0016491">
    <property type="term" value="F:oxidoreductase activity"/>
    <property type="evidence" value="ECO:0007669"/>
    <property type="project" value="UniProtKB-ARBA"/>
</dbReference>
<dbReference type="InterPro" id="IPR004017">
    <property type="entry name" value="Cys_rich_dom"/>
</dbReference>
<evidence type="ECO:0000313" key="2">
    <source>
        <dbReference type="EMBL" id="VFK35421.1"/>
    </source>
</evidence>
<dbReference type="GO" id="GO:0005829">
    <property type="term" value="C:cytosol"/>
    <property type="evidence" value="ECO:0007669"/>
    <property type="project" value="TreeGrafter"/>
</dbReference>
<feature type="domain" description="Cysteine-rich" evidence="1">
    <location>
        <begin position="26"/>
        <end position="107"/>
    </location>
</feature>
<name>A0A450Y1K5_9GAMM</name>
<reference evidence="2" key="1">
    <citation type="submission" date="2019-02" db="EMBL/GenBank/DDBJ databases">
        <authorList>
            <person name="Gruber-Vodicka R. H."/>
            <person name="Seah K. B. B."/>
        </authorList>
    </citation>
    <scope>NUCLEOTIDE SEQUENCE</scope>
    <source>
        <strain evidence="2">BECK_BZ199</strain>
    </source>
</reference>
<dbReference type="AlphaFoldDB" id="A0A450Y1K5"/>
<sequence>MGKNGENPRMERKMEQSRFDTPAPRVGLFITCLADIFRPSIGFSTVKLLRAAGCRVEVPRGQTCCGQPAYNGGDNRNARALARQVVSRFEGYDYVVLPSGSCAGMLKRHYPVLFAEDPVWASRMQRFAERCFEVTGFLVDVCGVGADIGAKAGIGLGDGDMEMIDPSSDYGVVTYHDSCSGLRELGIHAQPRRLLERRGIEVREMAHLTKCCGFGGAFCMEYPALSVHMVSNKIAKLEKTGADTLLGGDLGCLLNIAGQLKRKGSPIRVYHVVEALAGIAGLSAIAQGTEDR</sequence>
<proteinExistence type="predicted"/>